<keyword evidence="7 8" id="KW-0472">Membrane</keyword>
<feature type="transmembrane region" description="Helical" evidence="8">
    <location>
        <begin position="212"/>
        <end position="234"/>
    </location>
</feature>
<feature type="transmembrane region" description="Helical" evidence="8">
    <location>
        <begin position="65"/>
        <end position="88"/>
    </location>
</feature>
<dbReference type="Proteomes" id="UP000215215">
    <property type="component" value="Unassembled WGS sequence"/>
</dbReference>
<organism evidence="9 10">
    <name type="scientific">candidate division WOR-3 bacterium JGI_Cruoil_03_44_89</name>
    <dbReference type="NCBI Taxonomy" id="1973748"/>
    <lineage>
        <taxon>Bacteria</taxon>
        <taxon>Bacteria division WOR-3</taxon>
    </lineage>
</organism>
<keyword evidence="5 8" id="KW-1133">Transmembrane helix</keyword>
<comment type="caution">
    <text evidence="9">The sequence shown here is derived from an EMBL/GenBank/DDBJ whole genome shotgun (WGS) entry which is preliminary data.</text>
</comment>
<accession>A0A235BYN2</accession>
<proteinExistence type="predicted"/>
<keyword evidence="6" id="KW-0406">Ion transport</keyword>
<evidence type="ECO:0000313" key="10">
    <source>
        <dbReference type="Proteomes" id="UP000215215"/>
    </source>
</evidence>
<feature type="transmembrane region" description="Helical" evidence="8">
    <location>
        <begin position="121"/>
        <end position="142"/>
    </location>
</feature>
<dbReference type="AlphaFoldDB" id="A0A235BYN2"/>
<dbReference type="GO" id="GO:0030001">
    <property type="term" value="P:metal ion transport"/>
    <property type="evidence" value="ECO:0007669"/>
    <property type="project" value="UniProtKB-ARBA"/>
</dbReference>
<dbReference type="PROSITE" id="PS51257">
    <property type="entry name" value="PROKAR_LIPOPROTEIN"/>
    <property type="match status" value="1"/>
</dbReference>
<feature type="transmembrane region" description="Helical" evidence="8">
    <location>
        <begin position="273"/>
        <end position="290"/>
    </location>
</feature>
<evidence type="ECO:0000256" key="2">
    <source>
        <dbReference type="ARBA" id="ARBA00022448"/>
    </source>
</evidence>
<reference evidence="9 10" key="1">
    <citation type="submission" date="2017-07" db="EMBL/GenBank/DDBJ databases">
        <title>Recovery of genomes from metagenomes via a dereplication, aggregation, and scoring strategy.</title>
        <authorList>
            <person name="Sieber C.M."/>
            <person name="Probst A.J."/>
            <person name="Sharrar A."/>
            <person name="Thomas B.C."/>
            <person name="Hess M."/>
            <person name="Tringe S.G."/>
            <person name="Banfield J.F."/>
        </authorList>
    </citation>
    <scope>NUCLEOTIDE SEQUENCE [LARGE SCALE GENOMIC DNA]</scope>
    <source>
        <strain evidence="9">JGI_Cruoil_03_44_89</strain>
    </source>
</reference>
<feature type="transmembrane region" description="Helical" evidence="8">
    <location>
        <begin position="6"/>
        <end position="24"/>
    </location>
</feature>
<keyword evidence="3" id="KW-1003">Cell membrane</keyword>
<keyword evidence="2" id="KW-0813">Transport</keyword>
<evidence type="ECO:0000256" key="7">
    <source>
        <dbReference type="ARBA" id="ARBA00023136"/>
    </source>
</evidence>
<evidence type="ECO:0000256" key="5">
    <source>
        <dbReference type="ARBA" id="ARBA00022989"/>
    </source>
</evidence>
<dbReference type="PANTHER" id="PTHR32024">
    <property type="entry name" value="TRK SYSTEM POTASSIUM UPTAKE PROTEIN TRKG-RELATED"/>
    <property type="match status" value="1"/>
</dbReference>
<evidence type="ECO:0000256" key="1">
    <source>
        <dbReference type="ARBA" id="ARBA00004651"/>
    </source>
</evidence>
<evidence type="ECO:0000256" key="8">
    <source>
        <dbReference type="SAM" id="Phobius"/>
    </source>
</evidence>
<gene>
    <name evidence="9" type="ORF">CH333_02240</name>
</gene>
<comment type="subcellular location">
    <subcellularLocation>
        <location evidence="1">Cell membrane</location>
        <topology evidence="1">Multi-pass membrane protein</topology>
    </subcellularLocation>
</comment>
<evidence type="ECO:0000256" key="4">
    <source>
        <dbReference type="ARBA" id="ARBA00022692"/>
    </source>
</evidence>
<evidence type="ECO:0008006" key="11">
    <source>
        <dbReference type="Google" id="ProtNLM"/>
    </source>
</evidence>
<dbReference type="InterPro" id="IPR003445">
    <property type="entry name" value="Cat_transpt"/>
</dbReference>
<evidence type="ECO:0000256" key="3">
    <source>
        <dbReference type="ARBA" id="ARBA00022475"/>
    </source>
</evidence>
<dbReference type="GO" id="GO:0005886">
    <property type="term" value="C:plasma membrane"/>
    <property type="evidence" value="ECO:0007669"/>
    <property type="project" value="UniProtKB-SubCell"/>
</dbReference>
<evidence type="ECO:0000256" key="6">
    <source>
        <dbReference type="ARBA" id="ARBA00023065"/>
    </source>
</evidence>
<protein>
    <recommendedName>
        <fullName evidence="11">Trk family potassium uptake protein</fullName>
    </recommendedName>
</protein>
<sequence>MNPAKWIFSGYLCIILVGCLLLSLPISSSGERIDPVDSFFTATSSLCVTGLIVKDTPNDFSLFGHIVILVLIQLGGLGYMTVGSLLFLTLGRRFSIRQSTVTSEGISLMDRGGLRSLIKRILLFTIIFEVLGMLIFTHTFSVRNCNHPLWLGLFHSVSAFCNAGFSLFSDSFVRFQNDPLFLLTASSLFIIGGLGFVVLAELITRRRKRLSLHSHIVLVTTLVLIVGGSIVFFFSENGNLLGNHSVGTKALLSYFEATTPRTAGFTVLNLGRANNCTLFFILMLMFIGASPGGTGGGIKTTTIGICFLSTLQYLRGKRNVNAFGKRIREEDIRRAFHLIGISLALIAFGVLVLTLEGLPFRRILFEELSAFGTVGLSTGSLSMAGVSLSHDFSILGKIIIIITMFAGRVGPLTLGFALLERRELTTFKYPEELVQVG</sequence>
<evidence type="ECO:0000313" key="9">
    <source>
        <dbReference type="EMBL" id="OYD16887.1"/>
    </source>
</evidence>
<dbReference type="Pfam" id="PF02386">
    <property type="entry name" value="TrkH"/>
    <property type="match status" value="1"/>
</dbReference>
<dbReference type="GO" id="GO:0008324">
    <property type="term" value="F:monoatomic cation transmembrane transporter activity"/>
    <property type="evidence" value="ECO:0007669"/>
    <property type="project" value="InterPro"/>
</dbReference>
<dbReference type="PANTHER" id="PTHR32024:SF1">
    <property type="entry name" value="KTR SYSTEM POTASSIUM UPTAKE PROTEIN B"/>
    <property type="match status" value="1"/>
</dbReference>
<feature type="transmembrane region" description="Helical" evidence="8">
    <location>
        <begin position="180"/>
        <end position="200"/>
    </location>
</feature>
<dbReference type="EMBL" id="NOZQ01000045">
    <property type="protein sequence ID" value="OYD16887.1"/>
    <property type="molecule type" value="Genomic_DNA"/>
</dbReference>
<keyword evidence="4 8" id="KW-0812">Transmembrane</keyword>
<feature type="transmembrane region" description="Helical" evidence="8">
    <location>
        <begin position="398"/>
        <end position="419"/>
    </location>
</feature>
<name>A0A235BYN2_UNCW3</name>
<feature type="transmembrane region" description="Helical" evidence="8">
    <location>
        <begin position="335"/>
        <end position="355"/>
    </location>
</feature>